<dbReference type="EMBL" id="CAJVAS010000018">
    <property type="protein sequence ID" value="CAG7637579.1"/>
    <property type="molecule type" value="Genomic_DNA"/>
</dbReference>
<dbReference type="Pfam" id="PF13377">
    <property type="entry name" value="Peripla_BP_3"/>
    <property type="match status" value="1"/>
</dbReference>
<dbReference type="InterPro" id="IPR046335">
    <property type="entry name" value="LacI/GalR-like_sensor"/>
</dbReference>
<dbReference type="CDD" id="cd06267">
    <property type="entry name" value="PBP1_LacI_sugar_binding-like"/>
    <property type="match status" value="1"/>
</dbReference>
<proteinExistence type="predicted"/>
<dbReference type="GO" id="GO:0000976">
    <property type="term" value="F:transcription cis-regulatory region binding"/>
    <property type="evidence" value="ECO:0007669"/>
    <property type="project" value="TreeGrafter"/>
</dbReference>
<protein>
    <submittedName>
        <fullName evidence="5">Catabolite control protein A</fullName>
    </submittedName>
</protein>
<keyword evidence="6" id="KW-1185">Reference proteome</keyword>
<evidence type="ECO:0000313" key="6">
    <source>
        <dbReference type="Proteomes" id="UP000693672"/>
    </source>
</evidence>
<organism evidence="5 6">
    <name type="scientific">Paenibacillus solanacearum</name>
    <dbReference type="NCBI Taxonomy" id="2048548"/>
    <lineage>
        <taxon>Bacteria</taxon>
        <taxon>Bacillati</taxon>
        <taxon>Bacillota</taxon>
        <taxon>Bacilli</taxon>
        <taxon>Bacillales</taxon>
        <taxon>Paenibacillaceae</taxon>
        <taxon>Paenibacillus</taxon>
    </lineage>
</organism>
<evidence type="ECO:0000256" key="1">
    <source>
        <dbReference type="ARBA" id="ARBA00023015"/>
    </source>
</evidence>
<dbReference type="PROSITE" id="PS50932">
    <property type="entry name" value="HTH_LACI_2"/>
    <property type="match status" value="1"/>
</dbReference>
<comment type="caution">
    <text evidence="5">The sequence shown here is derived from an EMBL/GenBank/DDBJ whole genome shotgun (WGS) entry which is preliminary data.</text>
</comment>
<sequence>MVTRDDVARHAGVSVAVVSYVVNNKNNVREETRRKVLQAIEELGYNPNMAARSLKTKKTNQIGVLFNNLGNSFETGISLGLEQRARQHDQSLIFQTYVPSEEHKLKAIFTGRTDGLILMGQSLKPETIEHFSKFGIPLLSVMKPVHEHAYMGSIDIPWFAAMCELVEHLKSLGHRQIGFMANTVHDHYHHARFLLFRQAMEAAGLEFQQQSLLQSGGTLESAYERMSRRIQASPELPFTAIVCAGDLMAIGVLSACKDCGLSVPADLSIAGCEDILMTSHTTPTLTTIHYPRKEIGYKAVDAIMAQINGADAPADTGFGYELIVRHSTAKPKQ</sequence>
<gene>
    <name evidence="5" type="primary">ccpA_5</name>
    <name evidence="5" type="ORF">PAESOLCIP111_03857</name>
</gene>
<accession>A0A916NJP3</accession>
<dbReference type="PANTHER" id="PTHR30146">
    <property type="entry name" value="LACI-RELATED TRANSCRIPTIONAL REPRESSOR"/>
    <property type="match status" value="1"/>
</dbReference>
<name>A0A916NJP3_9BACL</name>
<keyword evidence="2" id="KW-0238">DNA-binding</keyword>
<dbReference type="SMART" id="SM00354">
    <property type="entry name" value="HTH_LACI"/>
    <property type="match status" value="1"/>
</dbReference>
<evidence type="ECO:0000259" key="4">
    <source>
        <dbReference type="PROSITE" id="PS50932"/>
    </source>
</evidence>
<keyword evidence="3" id="KW-0804">Transcription</keyword>
<dbReference type="PANTHER" id="PTHR30146:SF109">
    <property type="entry name" value="HTH-TYPE TRANSCRIPTIONAL REGULATOR GALS"/>
    <property type="match status" value="1"/>
</dbReference>
<keyword evidence="1" id="KW-0805">Transcription regulation</keyword>
<dbReference type="RefSeq" id="WP_218093598.1">
    <property type="nucleotide sequence ID" value="NZ_CAJVAS010000018.1"/>
</dbReference>
<evidence type="ECO:0000256" key="3">
    <source>
        <dbReference type="ARBA" id="ARBA00023163"/>
    </source>
</evidence>
<dbReference type="AlphaFoldDB" id="A0A916NJP3"/>
<dbReference type="InterPro" id="IPR000843">
    <property type="entry name" value="HTH_LacI"/>
</dbReference>
<dbReference type="GO" id="GO:0003700">
    <property type="term" value="F:DNA-binding transcription factor activity"/>
    <property type="evidence" value="ECO:0007669"/>
    <property type="project" value="TreeGrafter"/>
</dbReference>
<dbReference type="Proteomes" id="UP000693672">
    <property type="component" value="Unassembled WGS sequence"/>
</dbReference>
<dbReference type="Pfam" id="PF00356">
    <property type="entry name" value="LacI"/>
    <property type="match status" value="1"/>
</dbReference>
<evidence type="ECO:0000313" key="5">
    <source>
        <dbReference type="EMBL" id="CAG7637579.1"/>
    </source>
</evidence>
<evidence type="ECO:0000256" key="2">
    <source>
        <dbReference type="ARBA" id="ARBA00023125"/>
    </source>
</evidence>
<dbReference type="CDD" id="cd01392">
    <property type="entry name" value="HTH_LacI"/>
    <property type="match status" value="1"/>
</dbReference>
<feature type="domain" description="HTH lacI-type" evidence="4">
    <location>
        <begin position="2"/>
        <end position="56"/>
    </location>
</feature>
<reference evidence="5" key="1">
    <citation type="submission" date="2021-06" db="EMBL/GenBank/DDBJ databases">
        <authorList>
            <person name="Criscuolo A."/>
        </authorList>
    </citation>
    <scope>NUCLEOTIDE SEQUENCE</scope>
    <source>
        <strain evidence="5">CIP111600</strain>
    </source>
</reference>